<accession>A0A077QZT8</accession>
<dbReference type="EMBL" id="HG529665">
    <property type="protein sequence ID" value="CDI55820.1"/>
    <property type="molecule type" value="Genomic_DNA"/>
</dbReference>
<sequence length="135" mass="14724">MRWSVQYGRTLLLLIRPDCKGRRSISVLSSEITSATASRALGDQTFFAGSYASQIVGDVGCDPLTTLRAKSRSFPTSLGRDEKGPRPEVVKHVSYEHEDLVLTGAFDASPVPPQSPGEVQRPSLLLSYKSETEDP</sequence>
<protein>
    <submittedName>
        <fullName evidence="2">Uncharacterized protein</fullName>
    </submittedName>
</protein>
<proteinExistence type="predicted"/>
<name>A0A077QZT8_9BASI</name>
<organism evidence="2">
    <name type="scientific">Melanopsichium pennsylvanicum 4</name>
    <dbReference type="NCBI Taxonomy" id="1398559"/>
    <lineage>
        <taxon>Eukaryota</taxon>
        <taxon>Fungi</taxon>
        <taxon>Dikarya</taxon>
        <taxon>Basidiomycota</taxon>
        <taxon>Ustilaginomycotina</taxon>
        <taxon>Ustilaginomycetes</taxon>
        <taxon>Ustilaginales</taxon>
        <taxon>Ustilaginaceae</taxon>
        <taxon>Melanopsichium</taxon>
    </lineage>
</organism>
<dbReference type="AlphaFoldDB" id="A0A077QZT8"/>
<feature type="region of interest" description="Disordered" evidence="1">
    <location>
        <begin position="105"/>
        <end position="135"/>
    </location>
</feature>
<evidence type="ECO:0000313" key="2">
    <source>
        <dbReference type="EMBL" id="CDI55820.1"/>
    </source>
</evidence>
<evidence type="ECO:0000256" key="1">
    <source>
        <dbReference type="SAM" id="MobiDB-lite"/>
    </source>
</evidence>
<reference evidence="2" key="1">
    <citation type="journal article" date="2014" name="Genome Biol. Evol.">
        <title>Gene Loss Rather Than Gene Gain Is Associated with a Host Jump from Monocots to Dicots in the Smut Fungus Melanopsichium pennsylvanicum.</title>
        <authorList>
            <person name="Sharma R."/>
            <person name="Mishra B."/>
            <person name="Runge F."/>
            <person name="Thines M."/>
        </authorList>
    </citation>
    <scope>NUCLEOTIDE SEQUENCE</scope>
    <source>
        <strain evidence="2">4</strain>
    </source>
</reference>